<dbReference type="Proteomes" id="UP000198882">
    <property type="component" value="Unassembled WGS sequence"/>
</dbReference>
<evidence type="ECO:0000313" key="2">
    <source>
        <dbReference type="Proteomes" id="UP000198882"/>
    </source>
</evidence>
<dbReference type="InterPro" id="IPR036390">
    <property type="entry name" value="WH_DNA-bd_sf"/>
</dbReference>
<dbReference type="Gene3D" id="1.10.10.10">
    <property type="entry name" value="Winged helix-like DNA-binding domain superfamily/Winged helix DNA-binding domain"/>
    <property type="match status" value="1"/>
</dbReference>
<dbReference type="STRING" id="1095776.SAMN04515672_1444"/>
<keyword evidence="2" id="KW-1185">Reference proteome</keyword>
<dbReference type="InterPro" id="IPR036388">
    <property type="entry name" value="WH-like_DNA-bd_sf"/>
</dbReference>
<evidence type="ECO:0000313" key="1">
    <source>
        <dbReference type="EMBL" id="SDJ68001.1"/>
    </source>
</evidence>
<organism evidence="1 2">
    <name type="scientific">Natronorubrum texcoconense</name>
    <dbReference type="NCBI Taxonomy" id="1095776"/>
    <lineage>
        <taxon>Archaea</taxon>
        <taxon>Methanobacteriati</taxon>
        <taxon>Methanobacteriota</taxon>
        <taxon>Stenosarchaea group</taxon>
        <taxon>Halobacteria</taxon>
        <taxon>Halobacteriales</taxon>
        <taxon>Natrialbaceae</taxon>
        <taxon>Natronorubrum</taxon>
    </lineage>
</organism>
<dbReference type="RefSeq" id="WP_245724154.1">
    <property type="nucleotide sequence ID" value="NZ_FNFE01000001.1"/>
</dbReference>
<accession>A0A1G8VPK8</accession>
<name>A0A1G8VPK8_9EURY</name>
<dbReference type="EMBL" id="FNFE01000001">
    <property type="protein sequence ID" value="SDJ68001.1"/>
    <property type="molecule type" value="Genomic_DNA"/>
</dbReference>
<dbReference type="SUPFAM" id="SSF46785">
    <property type="entry name" value="Winged helix' DNA-binding domain"/>
    <property type="match status" value="1"/>
</dbReference>
<reference evidence="2" key="1">
    <citation type="submission" date="2016-10" db="EMBL/GenBank/DDBJ databases">
        <authorList>
            <person name="Varghese N."/>
            <person name="Submissions S."/>
        </authorList>
    </citation>
    <scope>NUCLEOTIDE SEQUENCE [LARGE SCALE GENOMIC DNA]</scope>
    <source>
        <strain evidence="2">B4,CECT 8067,JCM 17497</strain>
    </source>
</reference>
<gene>
    <name evidence="1" type="ORF">SAMN04515672_1444</name>
</gene>
<proteinExistence type="predicted"/>
<protein>
    <submittedName>
        <fullName evidence="1">Uncharacterized protein</fullName>
    </submittedName>
</protein>
<dbReference type="AlphaFoldDB" id="A0A1G8VPK8"/>
<sequence length="79" mass="8859">MTRADDEILEYLEMHGAGTPKSIADEIERNNDYIGVRCRKLASYGLVEKPSRGFYVITDIGDAYLEGELDASELEQNDS</sequence>